<dbReference type="OrthoDB" id="17255at2759"/>
<keyword evidence="4" id="KW-1185">Reference proteome</keyword>
<reference evidence="3 4" key="1">
    <citation type="submission" date="2016-09" db="EMBL/GenBank/DDBJ databases">
        <title>Extensive genetic diversity and differential bi-allelic expression allows diatom success in the polar Southern Ocean.</title>
        <authorList>
            <consortium name="DOE Joint Genome Institute"/>
            <person name="Mock T."/>
            <person name="Otillar R.P."/>
            <person name="Strauss J."/>
            <person name="Dupont C."/>
            <person name="Frickenhaus S."/>
            <person name="Maumus F."/>
            <person name="Mcmullan M."/>
            <person name="Sanges R."/>
            <person name="Schmutz J."/>
            <person name="Toseland A."/>
            <person name="Valas R."/>
            <person name="Veluchamy A."/>
            <person name="Ward B.J."/>
            <person name="Allen A."/>
            <person name="Barry K."/>
            <person name="Falciatore A."/>
            <person name="Ferrante M."/>
            <person name="Fortunato A.E."/>
            <person name="Gloeckner G."/>
            <person name="Gruber A."/>
            <person name="Hipkin R."/>
            <person name="Janech M."/>
            <person name="Kroth P."/>
            <person name="Leese F."/>
            <person name="Lindquist E."/>
            <person name="Lyon B.R."/>
            <person name="Martin J."/>
            <person name="Mayer C."/>
            <person name="Parker M."/>
            <person name="Quesneville H."/>
            <person name="Raymond J."/>
            <person name="Uhlig C."/>
            <person name="Valentin K.U."/>
            <person name="Worden A.Z."/>
            <person name="Armbrust E.V."/>
            <person name="Bowler C."/>
            <person name="Green B."/>
            <person name="Moulton V."/>
            <person name="Van Oosterhout C."/>
            <person name="Grigoriev I."/>
        </authorList>
    </citation>
    <scope>NUCLEOTIDE SEQUENCE [LARGE SCALE GENOMIC DNA]</scope>
    <source>
        <strain evidence="3 4">CCMP1102</strain>
    </source>
</reference>
<dbReference type="EMBL" id="KV784353">
    <property type="protein sequence ID" value="OEU23070.1"/>
    <property type="molecule type" value="Genomic_DNA"/>
</dbReference>
<gene>
    <name evidence="3" type="ORF">FRACYDRAFT_233236</name>
</gene>
<dbReference type="KEGG" id="fcy:FRACYDRAFT_233236"/>
<evidence type="ECO:0000256" key="1">
    <source>
        <dbReference type="SAM" id="Phobius"/>
    </source>
</evidence>
<feature type="domain" description="MOSC" evidence="2">
    <location>
        <begin position="200"/>
        <end position="368"/>
    </location>
</feature>
<dbReference type="SUPFAM" id="SSF50800">
    <property type="entry name" value="PK beta-barrel domain-like"/>
    <property type="match status" value="1"/>
</dbReference>
<dbReference type="SUPFAM" id="SSF141673">
    <property type="entry name" value="MOSC N-terminal domain-like"/>
    <property type="match status" value="1"/>
</dbReference>
<dbReference type="PROSITE" id="PS51340">
    <property type="entry name" value="MOSC"/>
    <property type="match status" value="1"/>
</dbReference>
<dbReference type="GO" id="GO:0003824">
    <property type="term" value="F:catalytic activity"/>
    <property type="evidence" value="ECO:0007669"/>
    <property type="project" value="InterPro"/>
</dbReference>
<organism evidence="3 4">
    <name type="scientific">Fragilariopsis cylindrus CCMP1102</name>
    <dbReference type="NCBI Taxonomy" id="635003"/>
    <lineage>
        <taxon>Eukaryota</taxon>
        <taxon>Sar</taxon>
        <taxon>Stramenopiles</taxon>
        <taxon>Ochrophyta</taxon>
        <taxon>Bacillariophyta</taxon>
        <taxon>Bacillariophyceae</taxon>
        <taxon>Bacillariophycidae</taxon>
        <taxon>Bacillariales</taxon>
        <taxon>Bacillariaceae</taxon>
        <taxon>Fragilariopsis</taxon>
    </lineage>
</organism>
<dbReference type="Pfam" id="PF03473">
    <property type="entry name" value="MOSC"/>
    <property type="match status" value="1"/>
</dbReference>
<evidence type="ECO:0000313" key="4">
    <source>
        <dbReference type="Proteomes" id="UP000095751"/>
    </source>
</evidence>
<keyword evidence="1" id="KW-0812">Transmembrane</keyword>
<protein>
    <submittedName>
        <fullName evidence="3">MOSC-domain-containing protein</fullName>
    </submittedName>
</protein>
<dbReference type="InterPro" id="IPR011037">
    <property type="entry name" value="Pyrv_Knase-like_insert_dom_sf"/>
</dbReference>
<feature type="transmembrane region" description="Helical" evidence="1">
    <location>
        <begin position="12"/>
        <end position="34"/>
    </location>
</feature>
<proteinExistence type="predicted"/>
<dbReference type="Pfam" id="PF03476">
    <property type="entry name" value="MOSC_N"/>
    <property type="match status" value="1"/>
</dbReference>
<dbReference type="InParanoid" id="A0A1E7FY47"/>
<dbReference type="Proteomes" id="UP000095751">
    <property type="component" value="Unassembled WGS sequence"/>
</dbReference>
<dbReference type="PANTHER" id="PTHR14237:SF19">
    <property type="entry name" value="MITOCHONDRIAL AMIDOXIME REDUCING COMPONENT 1"/>
    <property type="match status" value="1"/>
</dbReference>
<dbReference type="GO" id="GO:0030170">
    <property type="term" value="F:pyridoxal phosphate binding"/>
    <property type="evidence" value="ECO:0007669"/>
    <property type="project" value="InterPro"/>
</dbReference>
<accession>A0A1E7FY47</accession>
<sequence>MDNDNGKQEDEHWRMMVITTFVAVVTASIVFIFIRMKNRTSSSEPTVTELNVYPIKSCAPMNVQSALVTEIGFLYDRFIQVSDSNGNYLTPRDKQNEKLFHILPIIIVQDQDDNDQSSNSMHLELTCSTSSDSDSASSSSTYRIDNFNETIEKSSVTKDVKPMIGPNVQLQDLGDDVASWLSNVTNIKDCRLTAIGSKYHRLVEINPDQGDIVPSSSSLKIKIPAAVVSLADEAPFLLASSSSLKDLNSRLKVRGKSIVDMQRFRPNIIISGKSLLPWEEDTWKRIKIGGFEFHVWQRCGRCTMTTINRQTLQRGPEPLATLSTFRERDNGMRNFGMHMIPIMNSTSSPMEHHAVTSLLEVGHTLEVLEYDEQRLKEWKRLFSS</sequence>
<evidence type="ECO:0000313" key="3">
    <source>
        <dbReference type="EMBL" id="OEU23070.1"/>
    </source>
</evidence>
<evidence type="ECO:0000259" key="2">
    <source>
        <dbReference type="PROSITE" id="PS51340"/>
    </source>
</evidence>
<dbReference type="InterPro" id="IPR005302">
    <property type="entry name" value="MoCF_Sase_C"/>
</dbReference>
<dbReference type="GO" id="GO:0030151">
    <property type="term" value="F:molybdenum ion binding"/>
    <property type="evidence" value="ECO:0007669"/>
    <property type="project" value="InterPro"/>
</dbReference>
<dbReference type="PANTHER" id="PTHR14237">
    <property type="entry name" value="MOLYBDOPTERIN COFACTOR SULFURASE MOSC"/>
    <property type="match status" value="1"/>
</dbReference>
<keyword evidence="1" id="KW-0472">Membrane</keyword>
<keyword evidence="1" id="KW-1133">Transmembrane helix</keyword>
<dbReference type="AlphaFoldDB" id="A0A1E7FY47"/>
<dbReference type="InterPro" id="IPR005303">
    <property type="entry name" value="MOCOS_middle"/>
</dbReference>
<name>A0A1E7FY47_9STRA</name>